<evidence type="ECO:0000259" key="3">
    <source>
        <dbReference type="Pfam" id="PF03107"/>
    </source>
</evidence>
<name>A0ABS8RJ69_DATST</name>
<evidence type="ECO:0000256" key="1">
    <source>
        <dbReference type="ARBA" id="ARBA00022737"/>
    </source>
</evidence>
<comment type="caution">
    <text evidence="4">The sequence shown here is derived from an EMBL/GenBank/DDBJ whole genome shotgun (WGS) entry which is preliminary data.</text>
</comment>
<dbReference type="PANTHER" id="PTHR46288:SF42">
    <property type="entry name" value="ZINC FINGER PHD-TYPE DOMAIN-CONTAINING PROTEIN"/>
    <property type="match status" value="1"/>
</dbReference>
<gene>
    <name evidence="4" type="ORF">HAX54_016915</name>
</gene>
<dbReference type="InterPro" id="IPR046349">
    <property type="entry name" value="C1-like_sf"/>
</dbReference>
<feature type="compositionally biased region" description="Acidic residues" evidence="2">
    <location>
        <begin position="14"/>
        <end position="77"/>
    </location>
</feature>
<dbReference type="SUPFAM" id="SSF57889">
    <property type="entry name" value="Cysteine-rich domain"/>
    <property type="match status" value="1"/>
</dbReference>
<accession>A0ABS8RJ69</accession>
<evidence type="ECO:0000313" key="4">
    <source>
        <dbReference type="EMBL" id="MCD7446821.1"/>
    </source>
</evidence>
<proteinExistence type="predicted"/>
<evidence type="ECO:0000256" key="2">
    <source>
        <dbReference type="SAM" id="MobiDB-lite"/>
    </source>
</evidence>
<sequence length="211" mass="24667">MKTEDEPIKIQEINQEEEEEEAKEEEEAETEEEEEEAETEEEEEEEEEEVETEEEEEVETEENEEEEEEDEGEDEKEEEIKIPRSILIDKHPHELELCFGSPYEDKDTLFVCDICNIIMDTDESLYYCADCDFGSHLQCANPEADAFPKSQQRRNLNPKYANANSTVEMINSVSDAHDRLIAAQIESQIAARSRQAMLDLVDGPSRRYYYY</sequence>
<protein>
    <recommendedName>
        <fullName evidence="3">DC1 domain-containing protein</fullName>
    </recommendedName>
</protein>
<dbReference type="InterPro" id="IPR004146">
    <property type="entry name" value="DC1"/>
</dbReference>
<keyword evidence="5" id="KW-1185">Reference proteome</keyword>
<keyword evidence="1" id="KW-0677">Repeat</keyword>
<dbReference type="EMBL" id="JACEIK010000021">
    <property type="protein sequence ID" value="MCD7446821.1"/>
    <property type="molecule type" value="Genomic_DNA"/>
</dbReference>
<dbReference type="Proteomes" id="UP000823775">
    <property type="component" value="Unassembled WGS sequence"/>
</dbReference>
<dbReference type="Pfam" id="PF03107">
    <property type="entry name" value="C1_2"/>
    <property type="match status" value="1"/>
</dbReference>
<feature type="domain" description="DC1" evidence="3">
    <location>
        <begin position="90"/>
        <end position="140"/>
    </location>
</feature>
<feature type="region of interest" description="Disordered" evidence="2">
    <location>
        <begin position="1"/>
        <end position="84"/>
    </location>
</feature>
<evidence type="ECO:0000313" key="5">
    <source>
        <dbReference type="Proteomes" id="UP000823775"/>
    </source>
</evidence>
<organism evidence="4 5">
    <name type="scientific">Datura stramonium</name>
    <name type="common">Jimsonweed</name>
    <name type="synonym">Common thornapple</name>
    <dbReference type="NCBI Taxonomy" id="4076"/>
    <lineage>
        <taxon>Eukaryota</taxon>
        <taxon>Viridiplantae</taxon>
        <taxon>Streptophyta</taxon>
        <taxon>Embryophyta</taxon>
        <taxon>Tracheophyta</taxon>
        <taxon>Spermatophyta</taxon>
        <taxon>Magnoliopsida</taxon>
        <taxon>eudicotyledons</taxon>
        <taxon>Gunneridae</taxon>
        <taxon>Pentapetalae</taxon>
        <taxon>asterids</taxon>
        <taxon>lamiids</taxon>
        <taxon>Solanales</taxon>
        <taxon>Solanaceae</taxon>
        <taxon>Solanoideae</taxon>
        <taxon>Datureae</taxon>
        <taxon>Datura</taxon>
    </lineage>
</organism>
<reference evidence="4 5" key="1">
    <citation type="journal article" date="2021" name="BMC Genomics">
        <title>Datura genome reveals duplications of psychoactive alkaloid biosynthetic genes and high mutation rate following tissue culture.</title>
        <authorList>
            <person name="Rajewski A."/>
            <person name="Carter-House D."/>
            <person name="Stajich J."/>
            <person name="Litt A."/>
        </authorList>
    </citation>
    <scope>NUCLEOTIDE SEQUENCE [LARGE SCALE GENOMIC DNA]</scope>
    <source>
        <strain evidence="4">AR-01</strain>
    </source>
</reference>
<dbReference type="PANTHER" id="PTHR46288">
    <property type="entry name" value="PHORBOL-ESTER/DAG-TYPE DOMAIN-CONTAINING PROTEIN"/>
    <property type="match status" value="1"/>
</dbReference>